<feature type="transmembrane region" description="Helical" evidence="1">
    <location>
        <begin position="82"/>
        <end position="103"/>
    </location>
</feature>
<gene>
    <name evidence="2" type="ORF">DEA37_0009293</name>
</gene>
<evidence type="ECO:0000256" key="1">
    <source>
        <dbReference type="SAM" id="Phobius"/>
    </source>
</evidence>
<sequence length="337" mass="38649">MPTEGIDPETYTITKICFTLALLFALLHLLLNLRFRSVRRLYGTSVFFGLVWFCAAQLTTLVSCCLTKDSKLFKTVGNVADFFILATVATNLMSSFAICRQFWLGVARTPVSSINLTVDILFCEIGQVRIRWHGKVIYWIFWLLVSIALPISVVVINIYVFDPNIVHPFHTEFSNISCNLVPNSEHFRLFFPSLLLLLLFQLTCVGICAKLLYELQSNCSLWTQLSPFVARFWIITKLSLTHCIVWVTAFAASYYTSVTMWHVFTLFCSLQAIYIAVNCTFSRPVLDLIHQWQEDKTEAVKTDHAILMCRFAHKICRRSTAQECNNRQNANTLINDH</sequence>
<dbReference type="AlphaFoldDB" id="A0A5J4NW81"/>
<organism evidence="2 3">
    <name type="scientific">Paragonimus westermani</name>
    <dbReference type="NCBI Taxonomy" id="34504"/>
    <lineage>
        <taxon>Eukaryota</taxon>
        <taxon>Metazoa</taxon>
        <taxon>Spiralia</taxon>
        <taxon>Lophotrochozoa</taxon>
        <taxon>Platyhelminthes</taxon>
        <taxon>Trematoda</taxon>
        <taxon>Digenea</taxon>
        <taxon>Plagiorchiida</taxon>
        <taxon>Troglotremata</taxon>
        <taxon>Troglotrematidae</taxon>
        <taxon>Paragonimus</taxon>
    </lineage>
</organism>
<reference evidence="2 3" key="1">
    <citation type="journal article" date="2019" name="Gigascience">
        <title>Whole-genome sequence of the oriental lung fluke Paragonimus westermani.</title>
        <authorList>
            <person name="Oey H."/>
            <person name="Zakrzewski M."/>
            <person name="Narain K."/>
            <person name="Devi K.R."/>
            <person name="Agatsuma T."/>
            <person name="Nawaratna S."/>
            <person name="Gobert G.N."/>
            <person name="Jones M.K."/>
            <person name="Ragan M.A."/>
            <person name="McManus D.P."/>
            <person name="Krause L."/>
        </authorList>
    </citation>
    <scope>NUCLEOTIDE SEQUENCE [LARGE SCALE GENOMIC DNA]</scope>
    <source>
        <strain evidence="2 3">IND2009</strain>
    </source>
</reference>
<evidence type="ECO:0008006" key="4">
    <source>
        <dbReference type="Google" id="ProtNLM"/>
    </source>
</evidence>
<evidence type="ECO:0000313" key="2">
    <source>
        <dbReference type="EMBL" id="KAA3679781.1"/>
    </source>
</evidence>
<keyword evidence="3" id="KW-1185">Reference proteome</keyword>
<feature type="transmembrane region" description="Helical" evidence="1">
    <location>
        <begin position="136"/>
        <end position="160"/>
    </location>
</feature>
<feature type="transmembrane region" description="Helical" evidence="1">
    <location>
        <begin position="189"/>
        <end position="213"/>
    </location>
</feature>
<keyword evidence="1" id="KW-1133">Transmembrane helix</keyword>
<dbReference type="EMBL" id="QNGE01000635">
    <property type="protein sequence ID" value="KAA3679781.1"/>
    <property type="molecule type" value="Genomic_DNA"/>
</dbReference>
<accession>A0A5J4NW81</accession>
<feature type="transmembrane region" description="Helical" evidence="1">
    <location>
        <begin position="12"/>
        <end position="31"/>
    </location>
</feature>
<comment type="caution">
    <text evidence="2">The sequence shown here is derived from an EMBL/GenBank/DDBJ whole genome shotgun (WGS) entry which is preliminary data.</text>
</comment>
<keyword evidence="1" id="KW-0472">Membrane</keyword>
<protein>
    <recommendedName>
        <fullName evidence="4">G-protein coupled receptors family 2 profile 2 domain-containing protein</fullName>
    </recommendedName>
</protein>
<feature type="transmembrane region" description="Helical" evidence="1">
    <location>
        <begin position="261"/>
        <end position="281"/>
    </location>
</feature>
<keyword evidence="1" id="KW-0812">Transmembrane</keyword>
<evidence type="ECO:0000313" key="3">
    <source>
        <dbReference type="Proteomes" id="UP000324629"/>
    </source>
</evidence>
<dbReference type="Proteomes" id="UP000324629">
    <property type="component" value="Unassembled WGS sequence"/>
</dbReference>
<feature type="transmembrane region" description="Helical" evidence="1">
    <location>
        <begin position="43"/>
        <end position="62"/>
    </location>
</feature>
<proteinExistence type="predicted"/>
<feature type="transmembrane region" description="Helical" evidence="1">
    <location>
        <begin position="234"/>
        <end position="255"/>
    </location>
</feature>
<name>A0A5J4NW81_9TREM</name>